<evidence type="ECO:0000256" key="1">
    <source>
        <dbReference type="SAM" id="SignalP"/>
    </source>
</evidence>
<dbReference type="Proteomes" id="UP000215043">
    <property type="component" value="Chromosome"/>
</dbReference>
<dbReference type="InterPro" id="IPR042517">
    <property type="entry name" value="Glyco_hydro_64_N_2"/>
</dbReference>
<evidence type="ECO:0000259" key="2">
    <source>
        <dbReference type="PROSITE" id="PS52006"/>
    </source>
</evidence>
<dbReference type="HOGENOM" id="CLU_032886_1_1_11"/>
<reference evidence="3 6" key="2">
    <citation type="submission" date="2017-08" db="EMBL/GenBank/DDBJ databases">
        <title>The complete genome sequence of moderately halophilic actinomycete Actinopolyspora erythraea YIM 90600, the producer of novel erythromycin, novel actinopolysporins A-C and tubercidin.</title>
        <authorList>
            <person name="Yin M."/>
            <person name="Tang S."/>
        </authorList>
    </citation>
    <scope>NUCLEOTIDE SEQUENCE [LARGE SCALE GENOMIC DNA]</scope>
    <source>
        <strain evidence="3 6">YIM 90600</strain>
    </source>
</reference>
<dbReference type="PROSITE" id="PS52006">
    <property type="entry name" value="GH64"/>
    <property type="match status" value="1"/>
</dbReference>
<feature type="chain" id="PRO_5044540467" evidence="1">
    <location>
        <begin position="18"/>
        <end position="387"/>
    </location>
</feature>
<dbReference type="InterPro" id="IPR006311">
    <property type="entry name" value="TAT_signal"/>
</dbReference>
<dbReference type="Gene3D" id="3.30.920.50">
    <property type="entry name" value="Beta-1,3-glucanase, C-terminal domain"/>
    <property type="match status" value="1"/>
</dbReference>
<dbReference type="OrthoDB" id="5513218at2"/>
<sequence>MFNRRTFLGGLSTAALAAPVLGGGAAAATRRRAKLSAVPLPLTVVNHTGAYANTSITLYIVGVDQSGQQVHVTPDGRRVPISFSDNGSDGYAHYGIPLNNSGDTTISLPAMSGRVYFALGGELKFKVVESGTGEPALRYPAGWVPSDPSNTVLHDVFEFTLNETGMYCNTTMVDMFSVPSAIRLVGASDQTTGTLEPGGRDRIFSSITSTPGFENLRQGDYRIVAPGHALDLGNFSSTYFDSYIDQVWEKYRSTTMTVDIGTGVHRGSVSGDQFVFGGEVGAFDRPSTRDVLFCDGALFAGAAPRGPVAAILGAGLNRSNLHSVTTQPATNAASFYGHSVTNHYAKALHANTVDGKAYGFAFDDVAGYASYVQDTGASSATLTLTPL</sequence>
<keyword evidence="1" id="KW-0732">Signal</keyword>
<evidence type="ECO:0000313" key="6">
    <source>
        <dbReference type="Proteomes" id="UP000215043"/>
    </source>
</evidence>
<name>A0A099D3A8_9ACTN</name>
<dbReference type="PANTHER" id="PTHR38165">
    <property type="match status" value="1"/>
</dbReference>
<dbReference type="EMBL" id="CP022752">
    <property type="protein sequence ID" value="ASU77495.1"/>
    <property type="molecule type" value="Genomic_DNA"/>
</dbReference>
<dbReference type="Proteomes" id="UP000029737">
    <property type="component" value="Unassembled WGS sequence"/>
</dbReference>
<feature type="domain" description="GH64" evidence="2">
    <location>
        <begin position="37"/>
        <end position="386"/>
    </location>
</feature>
<protein>
    <submittedName>
        <fullName evidence="3">Glycosyl hydrolase</fullName>
    </submittedName>
</protein>
<keyword evidence="5" id="KW-1185">Reference proteome</keyword>
<keyword evidence="3" id="KW-0378">Hydrolase</keyword>
<dbReference type="PROSITE" id="PS51318">
    <property type="entry name" value="TAT"/>
    <property type="match status" value="1"/>
</dbReference>
<evidence type="ECO:0000313" key="3">
    <source>
        <dbReference type="EMBL" id="ASU77495.1"/>
    </source>
</evidence>
<dbReference type="EMBL" id="JPMV01000033">
    <property type="protein sequence ID" value="KGI80292.1"/>
    <property type="molecule type" value="Genomic_DNA"/>
</dbReference>
<dbReference type="RefSeq" id="WP_043575759.1">
    <property type="nucleotide sequence ID" value="NZ_CP022752.1"/>
</dbReference>
<dbReference type="eggNOG" id="COG3250">
    <property type="taxonomic scope" value="Bacteria"/>
</dbReference>
<dbReference type="GO" id="GO:0016787">
    <property type="term" value="F:hydrolase activity"/>
    <property type="evidence" value="ECO:0007669"/>
    <property type="project" value="UniProtKB-KW"/>
</dbReference>
<organism evidence="3 6">
    <name type="scientific">Actinopolyspora erythraea</name>
    <dbReference type="NCBI Taxonomy" id="414996"/>
    <lineage>
        <taxon>Bacteria</taxon>
        <taxon>Bacillati</taxon>
        <taxon>Actinomycetota</taxon>
        <taxon>Actinomycetes</taxon>
        <taxon>Actinopolysporales</taxon>
        <taxon>Actinopolysporaceae</taxon>
        <taxon>Actinopolyspora</taxon>
    </lineage>
</organism>
<proteinExistence type="predicted"/>
<dbReference type="Gene3D" id="2.60.110.10">
    <property type="entry name" value="Thaumatin"/>
    <property type="match status" value="1"/>
</dbReference>
<dbReference type="AlphaFoldDB" id="A0A099D3A8"/>
<dbReference type="InterPro" id="IPR037176">
    <property type="entry name" value="Osmotin/thaumatin-like_sf"/>
</dbReference>
<evidence type="ECO:0000313" key="4">
    <source>
        <dbReference type="EMBL" id="KGI80292.1"/>
    </source>
</evidence>
<gene>
    <name evidence="3" type="ORF">CDG81_03305</name>
    <name evidence="4" type="ORF">IL38_17675</name>
</gene>
<evidence type="ECO:0000313" key="5">
    <source>
        <dbReference type="Proteomes" id="UP000029737"/>
    </source>
</evidence>
<reference evidence="4 5" key="1">
    <citation type="journal article" date="2014" name="PLoS ONE">
        <title>Identification and Characterization of a New Erythromycin Biosynthetic Gene Cluster in Actinopolyspora erythraea YIM90600, a Novel Erythronolide-Producing Halophilic Actinomycete Isolated from Salt Field.</title>
        <authorList>
            <person name="Chen D."/>
            <person name="Feng J."/>
            <person name="Huang L."/>
            <person name="Zhang Q."/>
            <person name="Wu J."/>
            <person name="Zhu X."/>
            <person name="Duan Y."/>
            <person name="Xu Z."/>
        </authorList>
    </citation>
    <scope>NUCLEOTIDE SEQUENCE [LARGE SCALE GENOMIC DNA]</scope>
    <source>
        <strain evidence="4 5">YIM90600</strain>
    </source>
</reference>
<dbReference type="InterPro" id="IPR037398">
    <property type="entry name" value="Glyco_hydro_64_fam"/>
</dbReference>
<accession>A0A099D3A8</accession>
<dbReference type="PANTHER" id="PTHR38165:SF1">
    <property type="entry name" value="GLUCANASE B"/>
    <property type="match status" value="1"/>
</dbReference>
<dbReference type="Pfam" id="PF16483">
    <property type="entry name" value="Glyco_hydro_64"/>
    <property type="match status" value="1"/>
</dbReference>
<dbReference type="KEGG" id="aey:CDG81_03305"/>
<dbReference type="InterPro" id="IPR032477">
    <property type="entry name" value="Glyco_hydro_64"/>
</dbReference>
<feature type="signal peptide" evidence="1">
    <location>
        <begin position="1"/>
        <end position="17"/>
    </location>
</feature>